<dbReference type="Gene3D" id="1.20.1440.100">
    <property type="entry name" value="SG protein - dephosphorylation function"/>
    <property type="match status" value="1"/>
</dbReference>
<dbReference type="SUPFAM" id="SSF56784">
    <property type="entry name" value="HAD-like"/>
    <property type="match status" value="1"/>
</dbReference>
<keyword evidence="6 11" id="KW-0378">Hydrolase</keyword>
<dbReference type="InterPro" id="IPR023214">
    <property type="entry name" value="HAD_sf"/>
</dbReference>
<evidence type="ECO:0000256" key="8">
    <source>
        <dbReference type="ARBA" id="ARBA00023299"/>
    </source>
</evidence>
<dbReference type="EC" id="3.1.3.3" evidence="3"/>
<keyword evidence="8" id="KW-0718">Serine biosynthesis</keyword>
<dbReference type="Gene3D" id="3.40.50.1000">
    <property type="entry name" value="HAD superfamily/HAD-like"/>
    <property type="match status" value="1"/>
</dbReference>
<dbReference type="NCBIfam" id="TIGR01490">
    <property type="entry name" value="HAD-SF-IB-hyp1"/>
    <property type="match status" value="1"/>
</dbReference>
<dbReference type="Proteomes" id="UP000191153">
    <property type="component" value="Unassembled WGS sequence"/>
</dbReference>
<dbReference type="GO" id="GO:0000287">
    <property type="term" value="F:magnesium ion binding"/>
    <property type="evidence" value="ECO:0007669"/>
    <property type="project" value="TreeGrafter"/>
</dbReference>
<dbReference type="PANTHER" id="PTHR43344">
    <property type="entry name" value="PHOSPHOSERINE PHOSPHATASE"/>
    <property type="match status" value="1"/>
</dbReference>
<dbReference type="Pfam" id="PF12710">
    <property type="entry name" value="HAD"/>
    <property type="match status" value="1"/>
</dbReference>
<sequence length="238" mass="27638">MIAAFFDIDGTIYRNSLLTEHFKKLIKYELLDIGEYESKVKETFKQWDERTGDYDKYLQELTETYVEAIKGLSLKYNEFISDQVMELKGNRVYRYTRDMIAWHKSQGHKVIFISGSPHFLVSRMANKWGADDYCGSIYHDKDGVLSGDISPMWDSGNKMKAINKFCEKYNIKLEDSYAYGDTNGDFSMLNLVGHPRAINPSGELLARIKETPELREKAEIYIERKDIVYKVSAEVETI</sequence>
<name>A0A1T4N0Y4_9FUSO</name>
<reference evidence="11 12" key="1">
    <citation type="submission" date="2017-02" db="EMBL/GenBank/DDBJ databases">
        <authorList>
            <person name="Peterson S.W."/>
        </authorList>
    </citation>
    <scope>NUCLEOTIDE SEQUENCE [LARGE SCALE GENOMIC DNA]</scope>
    <source>
        <strain evidence="11 12">ATCC 700028</strain>
    </source>
</reference>
<dbReference type="PANTHER" id="PTHR43344:SF2">
    <property type="entry name" value="PHOSPHOSERINE PHOSPHATASE"/>
    <property type="match status" value="1"/>
</dbReference>
<dbReference type="InterPro" id="IPR050582">
    <property type="entry name" value="HAD-like_SerB"/>
</dbReference>
<dbReference type="GO" id="GO:0006564">
    <property type="term" value="P:L-serine biosynthetic process"/>
    <property type="evidence" value="ECO:0007669"/>
    <property type="project" value="UniProtKB-KW"/>
</dbReference>
<evidence type="ECO:0000256" key="4">
    <source>
        <dbReference type="ARBA" id="ARBA00022605"/>
    </source>
</evidence>
<evidence type="ECO:0000256" key="5">
    <source>
        <dbReference type="ARBA" id="ARBA00022723"/>
    </source>
</evidence>
<comment type="catalytic activity">
    <reaction evidence="10">
        <text>O-phospho-D-serine + H2O = D-serine + phosphate</text>
        <dbReference type="Rhea" id="RHEA:24873"/>
        <dbReference type="ChEBI" id="CHEBI:15377"/>
        <dbReference type="ChEBI" id="CHEBI:35247"/>
        <dbReference type="ChEBI" id="CHEBI:43474"/>
        <dbReference type="ChEBI" id="CHEBI:58680"/>
        <dbReference type="EC" id="3.1.3.3"/>
    </reaction>
</comment>
<comment type="cofactor">
    <cofactor evidence="1">
        <name>Mg(2+)</name>
        <dbReference type="ChEBI" id="CHEBI:18420"/>
    </cofactor>
</comment>
<evidence type="ECO:0000256" key="1">
    <source>
        <dbReference type="ARBA" id="ARBA00001946"/>
    </source>
</evidence>
<dbReference type="InterPro" id="IPR036412">
    <property type="entry name" value="HAD-like_sf"/>
</dbReference>
<comment type="pathway">
    <text evidence="2">Amino-acid biosynthesis; L-serine biosynthesis; L-serine from 3-phospho-D-glycerate: step 3/3.</text>
</comment>
<evidence type="ECO:0000313" key="11">
    <source>
        <dbReference type="EMBL" id="SJZ72766.1"/>
    </source>
</evidence>
<keyword evidence="4" id="KW-0028">Amino-acid biosynthesis</keyword>
<dbReference type="NCBIfam" id="TIGR01488">
    <property type="entry name" value="HAD-SF-IB"/>
    <property type="match status" value="1"/>
</dbReference>
<evidence type="ECO:0000313" key="12">
    <source>
        <dbReference type="Proteomes" id="UP000191153"/>
    </source>
</evidence>
<keyword evidence="7" id="KW-0460">Magnesium</keyword>
<dbReference type="InterPro" id="IPR006385">
    <property type="entry name" value="HAD_hydro_SerB1"/>
</dbReference>
<dbReference type="CDD" id="cd02612">
    <property type="entry name" value="HAD_PGPPase"/>
    <property type="match status" value="1"/>
</dbReference>
<evidence type="ECO:0000256" key="7">
    <source>
        <dbReference type="ARBA" id="ARBA00022842"/>
    </source>
</evidence>
<evidence type="ECO:0000256" key="2">
    <source>
        <dbReference type="ARBA" id="ARBA00005135"/>
    </source>
</evidence>
<dbReference type="GO" id="GO:0005737">
    <property type="term" value="C:cytoplasm"/>
    <property type="evidence" value="ECO:0007669"/>
    <property type="project" value="TreeGrafter"/>
</dbReference>
<dbReference type="EMBL" id="FUWX01000009">
    <property type="protein sequence ID" value="SJZ72766.1"/>
    <property type="molecule type" value="Genomic_DNA"/>
</dbReference>
<evidence type="ECO:0000256" key="3">
    <source>
        <dbReference type="ARBA" id="ARBA00012640"/>
    </source>
</evidence>
<dbReference type="GO" id="GO:0036424">
    <property type="term" value="F:L-phosphoserine phosphatase activity"/>
    <property type="evidence" value="ECO:0007669"/>
    <property type="project" value="TreeGrafter"/>
</dbReference>
<dbReference type="RefSeq" id="WP_078693901.1">
    <property type="nucleotide sequence ID" value="NZ_FUWX01000009.1"/>
</dbReference>
<evidence type="ECO:0000256" key="9">
    <source>
        <dbReference type="ARBA" id="ARBA00048138"/>
    </source>
</evidence>
<keyword evidence="5" id="KW-0479">Metal-binding</keyword>
<evidence type="ECO:0000256" key="6">
    <source>
        <dbReference type="ARBA" id="ARBA00022801"/>
    </source>
</evidence>
<proteinExistence type="predicted"/>
<dbReference type="OrthoDB" id="9794212at2"/>
<dbReference type="STRING" id="180163.SAMN02745174_01410"/>
<keyword evidence="12" id="KW-1185">Reference proteome</keyword>
<dbReference type="AlphaFoldDB" id="A0A1T4N0Y4"/>
<gene>
    <name evidence="11" type="ORF">SAMN02745174_01410</name>
</gene>
<protein>
    <recommendedName>
        <fullName evidence="3">phosphoserine phosphatase</fullName>
        <ecNumber evidence="3">3.1.3.3</ecNumber>
    </recommendedName>
</protein>
<evidence type="ECO:0000256" key="10">
    <source>
        <dbReference type="ARBA" id="ARBA00048523"/>
    </source>
</evidence>
<accession>A0A1T4N0Y4</accession>
<organism evidence="11 12">
    <name type="scientific">Cetobacterium ceti</name>
    <dbReference type="NCBI Taxonomy" id="180163"/>
    <lineage>
        <taxon>Bacteria</taxon>
        <taxon>Fusobacteriati</taxon>
        <taxon>Fusobacteriota</taxon>
        <taxon>Fusobacteriia</taxon>
        <taxon>Fusobacteriales</taxon>
        <taxon>Fusobacteriaceae</taxon>
        <taxon>Cetobacterium</taxon>
    </lineage>
</organism>
<comment type="catalytic activity">
    <reaction evidence="9">
        <text>O-phospho-L-serine + H2O = L-serine + phosphate</text>
        <dbReference type="Rhea" id="RHEA:21208"/>
        <dbReference type="ChEBI" id="CHEBI:15377"/>
        <dbReference type="ChEBI" id="CHEBI:33384"/>
        <dbReference type="ChEBI" id="CHEBI:43474"/>
        <dbReference type="ChEBI" id="CHEBI:57524"/>
        <dbReference type="EC" id="3.1.3.3"/>
    </reaction>
</comment>